<feature type="domain" description="Neuroblastoma-amplified sequence N-terminal" evidence="6">
    <location>
        <begin position="295"/>
        <end position="339"/>
    </location>
</feature>
<proteinExistence type="predicted"/>
<evidence type="ECO:0000313" key="8">
    <source>
        <dbReference type="EMBL" id="PNJ52335.1"/>
    </source>
</evidence>
<evidence type="ECO:0000256" key="1">
    <source>
        <dbReference type="ARBA" id="ARBA00004240"/>
    </source>
</evidence>
<evidence type="ECO:0000256" key="3">
    <source>
        <dbReference type="ARBA" id="ARBA00022824"/>
    </source>
</evidence>
<dbReference type="Pfam" id="PF15492">
    <property type="entry name" value="Nbas_N"/>
    <property type="match status" value="2"/>
</dbReference>
<name>A0A2J8V476_PONAB</name>
<dbReference type="EMBL" id="NDHI03003434">
    <property type="protein sequence ID" value="PNJ52335.1"/>
    <property type="molecule type" value="Genomic_DNA"/>
</dbReference>
<dbReference type="SUPFAM" id="SSF50969">
    <property type="entry name" value="YVTN repeat-like/Quinoprotein amine dehydrogenase"/>
    <property type="match status" value="1"/>
</dbReference>
<dbReference type="Pfam" id="PF22913">
    <property type="entry name" value="NBAS_11th"/>
    <property type="match status" value="1"/>
</dbReference>
<dbReference type="InterPro" id="IPR054751">
    <property type="entry name" value="NBAS_C"/>
</dbReference>
<accession>A0A2J8V476</accession>
<evidence type="ECO:0000256" key="2">
    <source>
        <dbReference type="ARBA" id="ARBA00022448"/>
    </source>
</evidence>
<feature type="domain" description="Sec39" evidence="5">
    <location>
        <begin position="447"/>
        <end position="973"/>
    </location>
</feature>
<comment type="subcellular location">
    <subcellularLocation>
        <location evidence="1">Endoplasmic reticulum</location>
    </subcellularLocation>
</comment>
<dbReference type="InterPro" id="IPR029145">
    <property type="entry name" value="NBAS_N"/>
</dbReference>
<dbReference type="Gene3D" id="2.130.10.10">
    <property type="entry name" value="YVTN repeat-like/Quinoprotein amine dehydrogenase"/>
    <property type="match status" value="1"/>
</dbReference>
<gene>
    <name evidence="8" type="ORF">CR201_G0022644</name>
</gene>
<dbReference type="InterPro" id="IPR016024">
    <property type="entry name" value="ARM-type_fold"/>
</dbReference>
<sequence>MAGPESGPALSPGTAEGEEETILYDLLVNTEWPPETEVQPRGNRKHGASFIITKAIRDRLLFLRQYIWYSPAPFLLPDGLVRLVNKQINWHLVLASNGKLLAAVQDQCVEIRSAKDDFTSIVGKCQVPKDPKPQWRRVAWSYDCTLLAYAESTGTVRVFDLMGSELFVISPASSFIGDLSYAIAGLIFLEYKASAQWSAELLVINYRGELRSYLVSVGTNQSYQESHCFSFSSHYPHGINTAIYHPGHRLLLVGGCETAEVGMSKASSCGLSAWRVLSGSPYYKQVTNGGDRVTADGIFKMSLSPDGILLAAIHFSGKLSIWAIPSLKQQGEWSQNEQSKIKKRSWVLHECLERVPENVDAAKELLQYGLKGTDLEALLAIGKGADDGSFNGDSLMIIPWHEHKHRAKDWCEELACRMVVEPNLQDESEFLYAAQPELLRFRTTQLTVEKVMDWYQTRAEEIEHYARQVDCALSLIRLGMERNIPGLLVLCDNLVTLETLVYEARCDVTLTLKELQQMKDIEKLRLLMNSCSEDKYVTSAYQWMVPFLHRCEKQLPGVANELLKEYLVTLAKGDLKFPLKIFQHSKPDLQQKIIPDQDQLMAIALECIYTCERNDQLCLCYDILECLPERGYGDKTEATTKLHDMVDQLEQILSVSELLEKHGLEKPISFVKNTQSSSEEARQLMVRLTRHTGRKQPPVSESHWRTLLQDMLTMQQNVYTCLDSDACYEIFTESLLCSSRLENIHLAGQMMHCSACSENPPAGMAHKGKPHYRVSYEKSIDLVLAASREYFNSSTNLTDSCMDLARCCLQLITDRPPAIQEELDLIQAVGCLEEFGVKILPLQVRLCPDRISLIKECISQSPTCYKQSTKLLGLAELLRVAGEDPEERRGQVLILLVEQALCFHDYRAASMHCQELMATSYPKSWDVCSQLGQSEGYQDLATRQELMAFALTHCPPSSIELLLAASSSLQTEILYQKVNFQIHHEGGENTSASPLTSKAVQEDEVGVPGSNSADLLRWTTATTMKVLSNTTTTTKAVLQAVSDGQWWKKSLTYLRPLQGQKCGGAYQIGTTASEDLEKQGCHPFYESVISNPFVTESEGTYDTYQHVPVESFAEVLLRTGKLAEAKNKGQVFPTTEVLLQLASEALPNDMTLALAYLLALPQVLDANRCFEKQSPSALSLQLAAYYYSLQIYARLAPCFRDKCHPLYRADPKELIKMVTRHVTRHEHEAWPEDLISLTKQLHCYNERLLDFTQAQILQGLRKGVDVQRFTADDQYKRETILGLAETLEESVYSIALSLAQRYSVSRWEVFMTHLEFLFTDSGLSTLEIENRAQDLYLFETLKTDPEAFHQHMVKYIYPTIGGFDHERLLYYFTLLENCGCADLGNCAIKPETHIRLLKKFKVVASGLNYKKLTDENMSPLEALEPVLSSQNILSISKLVPKIPEKDGQMLSPSSLYTIWLQKLFWTGDPHLIKQVPASSPEWLHAYDVCMKYFDRLHPGDVITVVDAVTFSPKAVTKLSVEARKEMTRKAIKTVKHFIEKPRKRNSEDEAQEAKDSKVTYADTLNHLEKSLAHLETLSHSFILSLKNSEQETLQKYSHLYDLSRSEKEKLHDEAVAICLDGQPLAMIQQLLEVAVGPLDISPKDIVQSAIMKIISALSGGSADLGGPRDPLKVLEGVVAAVHASVNKGEELVSPEDLLEWLRPFCADDAWPVRPRIHVLQILGQSFHLTEEDSKLLVFFRTEAILKASWPQRQVDIADIENEENRYRLFMELLESSHHEAEFQHLVLLLQAWPPMKSEYVITNNPWVRLATVMLTRCTVENKEGLGNEVLKMCRSLYNTKQMLPAEGVKELCLLLLNQSLLLPSLKLLLESQDGHLREMALEQITAVTTVNDSNCDQELLSLLLDAKLLVKCVSTPFYPRIVDHLLASLQQGHWDAEELGRHLREAGHEAEAGSLLLAVRGTHRALRTFSTALRAAQHWV</sequence>
<dbReference type="GO" id="GO:0000149">
    <property type="term" value="F:SNARE binding"/>
    <property type="evidence" value="ECO:0007669"/>
    <property type="project" value="TreeGrafter"/>
</dbReference>
<evidence type="ECO:0000259" key="5">
    <source>
        <dbReference type="Pfam" id="PF08314"/>
    </source>
</evidence>
<evidence type="ECO:0000259" key="7">
    <source>
        <dbReference type="Pfam" id="PF22913"/>
    </source>
</evidence>
<reference evidence="8" key="1">
    <citation type="submission" date="2017-12" db="EMBL/GenBank/DDBJ databases">
        <title>High-resolution comparative analysis of great ape genomes.</title>
        <authorList>
            <person name="Pollen A."/>
            <person name="Hastie A."/>
            <person name="Hormozdiari F."/>
            <person name="Dougherty M."/>
            <person name="Liu R."/>
            <person name="Chaisson M."/>
            <person name="Hoppe E."/>
            <person name="Hill C."/>
            <person name="Pang A."/>
            <person name="Hillier L."/>
            <person name="Baker C."/>
            <person name="Armstrong J."/>
            <person name="Shendure J."/>
            <person name="Paten B."/>
            <person name="Wilson R."/>
            <person name="Chao H."/>
            <person name="Schneider V."/>
            <person name="Ventura M."/>
            <person name="Kronenberg Z."/>
            <person name="Murali S."/>
            <person name="Gordon D."/>
            <person name="Cantsilieris S."/>
            <person name="Munson K."/>
            <person name="Nelson B."/>
            <person name="Raja A."/>
            <person name="Underwood J."/>
            <person name="Diekhans M."/>
            <person name="Fiddes I."/>
            <person name="Haussler D."/>
            <person name="Eichler E."/>
        </authorList>
    </citation>
    <scope>NUCLEOTIDE SEQUENCE [LARGE SCALE GENOMIC DNA]</scope>
    <source>
        <strain evidence="8">Susie</strain>
    </source>
</reference>
<dbReference type="GO" id="GO:0070939">
    <property type="term" value="C:Dsl1/NZR complex"/>
    <property type="evidence" value="ECO:0007669"/>
    <property type="project" value="TreeGrafter"/>
</dbReference>
<dbReference type="GO" id="GO:0006890">
    <property type="term" value="P:retrograde vesicle-mediated transport, Golgi to endoplasmic reticulum"/>
    <property type="evidence" value="ECO:0007669"/>
    <property type="project" value="InterPro"/>
</dbReference>
<dbReference type="SUPFAM" id="SSF48371">
    <property type="entry name" value="ARM repeat"/>
    <property type="match status" value="1"/>
</dbReference>
<organism evidence="8">
    <name type="scientific">Pongo abelii</name>
    <name type="common">Sumatran orangutan</name>
    <name type="synonym">Pongo pygmaeus abelii</name>
    <dbReference type="NCBI Taxonomy" id="9601"/>
    <lineage>
        <taxon>Eukaryota</taxon>
        <taxon>Metazoa</taxon>
        <taxon>Chordata</taxon>
        <taxon>Craniata</taxon>
        <taxon>Vertebrata</taxon>
        <taxon>Euteleostomi</taxon>
        <taxon>Mammalia</taxon>
        <taxon>Eutheria</taxon>
        <taxon>Euarchontoglires</taxon>
        <taxon>Primates</taxon>
        <taxon>Haplorrhini</taxon>
        <taxon>Catarrhini</taxon>
        <taxon>Hominidae</taxon>
        <taxon>Pongo</taxon>
    </lineage>
</organism>
<comment type="caution">
    <text evidence="8">The sequence shown here is derived from an EMBL/GenBank/DDBJ whole genome shotgun (WGS) entry which is preliminary data.</text>
</comment>
<evidence type="ECO:0000259" key="6">
    <source>
        <dbReference type="Pfam" id="PF15492"/>
    </source>
</evidence>
<dbReference type="InterPro" id="IPR011044">
    <property type="entry name" value="Quino_amine_DH_bsu"/>
</dbReference>
<dbReference type="Pfam" id="PF08314">
    <property type="entry name" value="Sec39"/>
    <property type="match status" value="1"/>
</dbReference>
<evidence type="ECO:0000256" key="4">
    <source>
        <dbReference type="ARBA" id="ARBA00022927"/>
    </source>
</evidence>
<dbReference type="PANTHER" id="PTHR15922:SF2">
    <property type="entry name" value="NBAS SUBUNIT OF NRZ TETHERING COMPLEX"/>
    <property type="match status" value="1"/>
</dbReference>
<feature type="domain" description="Neuroblastoma-amplified sequence N-terminal" evidence="6">
    <location>
        <begin position="90"/>
        <end position="293"/>
    </location>
</feature>
<keyword evidence="4" id="KW-0653">Protein transport</keyword>
<dbReference type="GO" id="GO:0015031">
    <property type="term" value="P:protein transport"/>
    <property type="evidence" value="ECO:0007669"/>
    <property type="project" value="UniProtKB-KW"/>
</dbReference>
<keyword evidence="3" id="KW-0256">Endoplasmic reticulum</keyword>
<feature type="domain" description="NBAS subunit of NRZ tethering complex C-terminal" evidence="7">
    <location>
        <begin position="1605"/>
        <end position="1729"/>
    </location>
</feature>
<dbReference type="InterPro" id="IPR015943">
    <property type="entry name" value="WD40/YVTN_repeat-like_dom_sf"/>
</dbReference>
<keyword evidence="2" id="KW-0813">Transport</keyword>
<dbReference type="InterPro" id="IPR013244">
    <property type="entry name" value="Sec39_domain"/>
</dbReference>
<protein>
    <submittedName>
        <fullName evidence="8">NBAS isoform 7</fullName>
    </submittedName>
</protein>
<dbReference type="PANTHER" id="PTHR15922">
    <property type="entry name" value="NEUROBLASTOMA-AMPLIFIED SEQUENCE"/>
    <property type="match status" value="1"/>
</dbReference>